<feature type="transmembrane region" description="Helical" evidence="8">
    <location>
        <begin position="175"/>
        <end position="195"/>
    </location>
</feature>
<evidence type="ECO:0000256" key="4">
    <source>
        <dbReference type="ARBA" id="ARBA00022475"/>
    </source>
</evidence>
<gene>
    <name evidence="9" type="ORF">P2G67_03165</name>
</gene>
<reference evidence="9 10" key="1">
    <citation type="submission" date="2023-03" db="EMBL/GenBank/DDBJ databases">
        <title>Fodinicurvata sp. CAU 1616 isolated from sea sendiment.</title>
        <authorList>
            <person name="Kim W."/>
        </authorList>
    </citation>
    <scope>NUCLEOTIDE SEQUENCE [LARGE SCALE GENOMIC DNA]</scope>
    <source>
        <strain evidence="9 10">CAU 1616</strain>
    </source>
</reference>
<dbReference type="InterPro" id="IPR052017">
    <property type="entry name" value="TSUP"/>
</dbReference>
<evidence type="ECO:0000256" key="2">
    <source>
        <dbReference type="ARBA" id="ARBA00009142"/>
    </source>
</evidence>
<organism evidence="9 10">
    <name type="scientific">Aquibaculum arenosum</name>
    <dbReference type="NCBI Taxonomy" id="3032591"/>
    <lineage>
        <taxon>Bacteria</taxon>
        <taxon>Pseudomonadati</taxon>
        <taxon>Pseudomonadota</taxon>
        <taxon>Alphaproteobacteria</taxon>
        <taxon>Rhodospirillales</taxon>
        <taxon>Rhodovibrionaceae</taxon>
        <taxon>Aquibaculum</taxon>
    </lineage>
</organism>
<keyword evidence="7 8" id="KW-0472">Membrane</keyword>
<keyword evidence="5 8" id="KW-0812">Transmembrane</keyword>
<evidence type="ECO:0000256" key="8">
    <source>
        <dbReference type="RuleBase" id="RU363041"/>
    </source>
</evidence>
<comment type="similarity">
    <text evidence="2 8">Belongs to the 4-toluene sulfonate uptake permease (TSUP) (TC 2.A.102) family.</text>
</comment>
<feature type="transmembrane region" description="Helical" evidence="8">
    <location>
        <begin position="229"/>
        <end position="249"/>
    </location>
</feature>
<keyword evidence="10" id="KW-1185">Reference proteome</keyword>
<dbReference type="PANTHER" id="PTHR30269:SF37">
    <property type="entry name" value="MEMBRANE TRANSPORTER PROTEIN"/>
    <property type="match status" value="1"/>
</dbReference>
<evidence type="ECO:0000256" key="6">
    <source>
        <dbReference type="ARBA" id="ARBA00022989"/>
    </source>
</evidence>
<feature type="transmembrane region" description="Helical" evidence="8">
    <location>
        <begin position="108"/>
        <end position="127"/>
    </location>
</feature>
<keyword evidence="3" id="KW-0813">Transport</keyword>
<feature type="transmembrane region" description="Helical" evidence="8">
    <location>
        <begin position="139"/>
        <end position="163"/>
    </location>
</feature>
<evidence type="ECO:0000256" key="1">
    <source>
        <dbReference type="ARBA" id="ARBA00004651"/>
    </source>
</evidence>
<proteinExistence type="inferred from homology"/>
<comment type="subcellular location">
    <subcellularLocation>
        <location evidence="1 8">Cell membrane</location>
        <topology evidence="1 8">Multi-pass membrane protein</topology>
    </subcellularLocation>
</comment>
<comment type="caution">
    <text evidence="9">The sequence shown here is derived from an EMBL/GenBank/DDBJ whole genome shotgun (WGS) entry which is preliminary data.</text>
</comment>
<keyword evidence="6 8" id="KW-1133">Transmembrane helix</keyword>
<feature type="transmembrane region" description="Helical" evidence="8">
    <location>
        <begin position="80"/>
        <end position="101"/>
    </location>
</feature>
<feature type="transmembrane region" description="Helical" evidence="8">
    <location>
        <begin position="201"/>
        <end position="222"/>
    </location>
</feature>
<evidence type="ECO:0000256" key="3">
    <source>
        <dbReference type="ARBA" id="ARBA00022448"/>
    </source>
</evidence>
<dbReference type="EMBL" id="JARHUD010000002">
    <property type="protein sequence ID" value="MDF2094971.1"/>
    <property type="molecule type" value="Genomic_DNA"/>
</dbReference>
<evidence type="ECO:0000256" key="5">
    <source>
        <dbReference type="ARBA" id="ARBA00022692"/>
    </source>
</evidence>
<protein>
    <recommendedName>
        <fullName evidence="8">Probable membrane transporter protein</fullName>
    </recommendedName>
</protein>
<dbReference type="Proteomes" id="UP001215503">
    <property type="component" value="Unassembled WGS sequence"/>
</dbReference>
<sequence length="250" mass="26342">MFELIGRAMTADMFPLLAITAALAGLVRGFSGFGSAMILVPVASALTSPQTAVVLLLLTDTLLTVPMVVPAVKRCVWREVLPLAAGAMLTVPLGVHLLIVLDPIVMRWIISTLILVLVALLLSGWRWSRPPSLPRTAVVGGASGLTGGMAGIAGPPVILFWMAGHGGPATIRANIIVFFAMTGLFNLVAYILNGLLTSERVALGIALIPVYALALLIGARLFRFASERFFRLLAFSLCAFAALSGLPLLD</sequence>
<dbReference type="RefSeq" id="WP_275819951.1">
    <property type="nucleotide sequence ID" value="NZ_JARHUD010000002.1"/>
</dbReference>
<evidence type="ECO:0000313" key="10">
    <source>
        <dbReference type="Proteomes" id="UP001215503"/>
    </source>
</evidence>
<dbReference type="PANTHER" id="PTHR30269">
    <property type="entry name" value="TRANSMEMBRANE PROTEIN YFCA"/>
    <property type="match status" value="1"/>
</dbReference>
<evidence type="ECO:0000313" key="9">
    <source>
        <dbReference type="EMBL" id="MDF2094971.1"/>
    </source>
</evidence>
<accession>A0ABT5YJ45</accession>
<dbReference type="Pfam" id="PF01925">
    <property type="entry name" value="TauE"/>
    <property type="match status" value="1"/>
</dbReference>
<keyword evidence="4 8" id="KW-1003">Cell membrane</keyword>
<name>A0ABT5YJ45_9PROT</name>
<evidence type="ECO:0000256" key="7">
    <source>
        <dbReference type="ARBA" id="ARBA00023136"/>
    </source>
</evidence>
<dbReference type="InterPro" id="IPR002781">
    <property type="entry name" value="TM_pro_TauE-like"/>
</dbReference>